<reference evidence="7 8" key="1">
    <citation type="journal article" date="2009" name="PLoS ONE">
        <title>Genome analysis of the anaerobic thermohalophilic bacterium Halothermothrix orenii.</title>
        <authorList>
            <person name="Mavromatis K."/>
            <person name="Ivanova N."/>
            <person name="Anderson I."/>
            <person name="Lykidis A."/>
            <person name="Hooper S.D."/>
            <person name="Sun H."/>
            <person name="Kunin V."/>
            <person name="Lapidus A."/>
            <person name="Hugenholtz P."/>
            <person name="Patel B."/>
            <person name="Kyrpides N.C."/>
        </authorList>
    </citation>
    <scope>NUCLEOTIDE SEQUENCE [LARGE SCALE GENOMIC DNA]</scope>
    <source>
        <strain evidence="8">H 168 / OCM 544 / DSM 9562</strain>
    </source>
</reference>
<gene>
    <name evidence="7" type="ordered locus">Hore_17900</name>
</gene>
<dbReference type="InterPro" id="IPR003331">
    <property type="entry name" value="UDP_GlcNAc_Epimerase_2_dom"/>
</dbReference>
<dbReference type="RefSeq" id="WP_015923509.1">
    <property type="nucleotide sequence ID" value="NC_011899.1"/>
</dbReference>
<dbReference type="Proteomes" id="UP000000719">
    <property type="component" value="Chromosome"/>
</dbReference>
<dbReference type="EMBL" id="CP001098">
    <property type="protein sequence ID" value="ACL70539.1"/>
    <property type="molecule type" value="Genomic_DNA"/>
</dbReference>
<dbReference type="OrthoDB" id="9803238at2"/>
<evidence type="ECO:0000259" key="6">
    <source>
        <dbReference type="Pfam" id="PF02350"/>
    </source>
</evidence>
<dbReference type="eggNOG" id="COG0381">
    <property type="taxonomic scope" value="Bacteria"/>
</dbReference>
<dbReference type="Pfam" id="PF02350">
    <property type="entry name" value="Epimerase_2"/>
    <property type="match status" value="1"/>
</dbReference>
<evidence type="ECO:0000256" key="5">
    <source>
        <dbReference type="RuleBase" id="RU003513"/>
    </source>
</evidence>
<dbReference type="HOGENOM" id="CLU_041674_1_0_9"/>
<evidence type="ECO:0000313" key="8">
    <source>
        <dbReference type="Proteomes" id="UP000000719"/>
    </source>
</evidence>
<dbReference type="EC" id="5.1.3.14" evidence="3"/>
<dbReference type="AlphaFoldDB" id="B8CZ20"/>
<dbReference type="PANTHER" id="PTHR43174">
    <property type="entry name" value="UDP-N-ACETYLGLUCOSAMINE 2-EPIMERASE"/>
    <property type="match status" value="1"/>
</dbReference>
<organism evidence="7 8">
    <name type="scientific">Halothermothrix orenii (strain H 168 / OCM 544 / DSM 9562)</name>
    <dbReference type="NCBI Taxonomy" id="373903"/>
    <lineage>
        <taxon>Bacteria</taxon>
        <taxon>Bacillati</taxon>
        <taxon>Bacillota</taxon>
        <taxon>Clostridia</taxon>
        <taxon>Halanaerobiales</taxon>
        <taxon>Halothermotrichaceae</taxon>
        <taxon>Halothermothrix</taxon>
    </lineage>
</organism>
<feature type="domain" description="UDP-N-acetylglucosamine 2-epimerase" evidence="6">
    <location>
        <begin position="23"/>
        <end position="367"/>
    </location>
</feature>
<dbReference type="Gene3D" id="3.40.50.2000">
    <property type="entry name" value="Glycogen Phosphorylase B"/>
    <property type="match status" value="2"/>
</dbReference>
<name>B8CZ20_HALOH</name>
<dbReference type="STRING" id="373903.Hore_17900"/>
<dbReference type="FunFam" id="3.40.50.2000:FF:000043">
    <property type="entry name" value="UDP-N-acetylglucosamine 2-epimerase"/>
    <property type="match status" value="1"/>
</dbReference>
<comment type="similarity">
    <text evidence="2 5">Belongs to the UDP-N-acetylglucosamine 2-epimerase family.</text>
</comment>
<evidence type="ECO:0000256" key="1">
    <source>
        <dbReference type="ARBA" id="ARBA00023235"/>
    </source>
</evidence>
<proteinExistence type="inferred from homology"/>
<accession>B8CZ20</accession>
<keyword evidence="1 5" id="KW-0413">Isomerase</keyword>
<dbReference type="GO" id="GO:0008761">
    <property type="term" value="F:UDP-N-acetylglucosamine 2-epimerase activity"/>
    <property type="evidence" value="ECO:0007669"/>
    <property type="project" value="UniProtKB-EC"/>
</dbReference>
<dbReference type="CDD" id="cd03786">
    <property type="entry name" value="GTB_UDP-GlcNAc_2-Epimerase"/>
    <property type="match status" value="1"/>
</dbReference>
<evidence type="ECO:0000256" key="2">
    <source>
        <dbReference type="ARBA" id="ARBA00038209"/>
    </source>
</evidence>
<evidence type="ECO:0000256" key="3">
    <source>
        <dbReference type="ARBA" id="ARBA00038858"/>
    </source>
</evidence>
<dbReference type="KEGG" id="hor:Hore_17900"/>
<sequence>MEIKTVTIFGTRPEAIKMAPVVKALQESENIENKILVTAQHREMLDQVLRLFQLKPDFDLDIMKHKQSLTHIMAKALEGIEKVLTEVTPDLVLVHGDTSTTLAGALAAYYQKIPVGHVEAGLRTYDKYQPFPEELNRHLTGVIADLHFAPTGKAKNFLLNEGVDEGSIFVTGNTVIDALLYTANIDYTFEDPVLKEFDFDRGPVMLLTAHRRENWGQPLEDICYAVKELVENNSDLRVIYPVHLNPRVREVVFSILGGHNRILLIEPLDYLPFVHLMKSVDIVLTDSGGIQEEAPSLNKPVLVLRNVTERPEAVEAGTVKVVGTDREKIYNEVSCLLNNKDEYNKIALAKNPFGDGKAAGRIVKIIEDYFRKS</sequence>
<evidence type="ECO:0000256" key="4">
    <source>
        <dbReference type="ARBA" id="ARBA00079400"/>
    </source>
</evidence>
<evidence type="ECO:0000313" key="7">
    <source>
        <dbReference type="EMBL" id="ACL70539.1"/>
    </source>
</evidence>
<protein>
    <recommendedName>
        <fullName evidence="3">UDP-N-acetylglucosamine 2-epimerase (non-hydrolyzing)</fullName>
        <ecNumber evidence="3">5.1.3.14</ecNumber>
    </recommendedName>
    <alternativeName>
        <fullName evidence="4">UDP-GlcNAc-2-epimerase</fullName>
    </alternativeName>
</protein>
<dbReference type="InterPro" id="IPR029767">
    <property type="entry name" value="WecB-like"/>
</dbReference>
<dbReference type="PANTHER" id="PTHR43174:SF2">
    <property type="entry name" value="UDP-N-ACETYLGLUCOSAMINE 2-EPIMERASE"/>
    <property type="match status" value="1"/>
</dbReference>
<dbReference type="SUPFAM" id="SSF53756">
    <property type="entry name" value="UDP-Glycosyltransferase/glycogen phosphorylase"/>
    <property type="match status" value="1"/>
</dbReference>
<dbReference type="NCBIfam" id="TIGR00236">
    <property type="entry name" value="wecB"/>
    <property type="match status" value="1"/>
</dbReference>
<keyword evidence="8" id="KW-1185">Reference proteome</keyword>